<dbReference type="Gene3D" id="3.40.50.1360">
    <property type="match status" value="1"/>
</dbReference>
<gene>
    <name evidence="2" type="ORF">ACFPMF_08945</name>
</gene>
<dbReference type="Pfam" id="PF01182">
    <property type="entry name" value="Glucosamine_iso"/>
    <property type="match status" value="1"/>
</dbReference>
<dbReference type="InterPro" id="IPR004547">
    <property type="entry name" value="Glucosamine6P_isomerase"/>
</dbReference>
<protein>
    <submittedName>
        <fullName evidence="2">Glucosamine-6-phosphate deaminase</fullName>
    </submittedName>
</protein>
<organism evidence="2 3">
    <name type="scientific">Larkinella bovis</name>
    <dbReference type="NCBI Taxonomy" id="683041"/>
    <lineage>
        <taxon>Bacteria</taxon>
        <taxon>Pseudomonadati</taxon>
        <taxon>Bacteroidota</taxon>
        <taxon>Cytophagia</taxon>
        <taxon>Cytophagales</taxon>
        <taxon>Spirosomataceae</taxon>
        <taxon>Larkinella</taxon>
    </lineage>
</organism>
<dbReference type="InterPro" id="IPR037171">
    <property type="entry name" value="NagB/RpiA_transferase-like"/>
</dbReference>
<dbReference type="PANTHER" id="PTHR11280">
    <property type="entry name" value="GLUCOSAMINE-6-PHOSPHATE ISOMERASE"/>
    <property type="match status" value="1"/>
</dbReference>
<feature type="domain" description="Glucosamine/galactosamine-6-phosphate isomerase" evidence="1">
    <location>
        <begin position="24"/>
        <end position="245"/>
    </location>
</feature>
<dbReference type="EMBL" id="JBHSMA010000002">
    <property type="protein sequence ID" value="MFC5409431.1"/>
    <property type="molecule type" value="Genomic_DNA"/>
</dbReference>
<evidence type="ECO:0000259" key="1">
    <source>
        <dbReference type="Pfam" id="PF01182"/>
    </source>
</evidence>
<proteinExistence type="predicted"/>
<dbReference type="PANTHER" id="PTHR11280:SF6">
    <property type="entry name" value="GLUCOSAMINE-6-PHOSPHATE ISOMERASE NAGB"/>
    <property type="match status" value="1"/>
</dbReference>
<dbReference type="SUPFAM" id="SSF100950">
    <property type="entry name" value="NagB/RpiA/CoA transferase-like"/>
    <property type="match status" value="1"/>
</dbReference>
<keyword evidence="3" id="KW-1185">Reference proteome</keyword>
<dbReference type="InterPro" id="IPR006148">
    <property type="entry name" value="Glc/Gal-6P_isomerase"/>
</dbReference>
<sequence length="267" mass="30094">MLTSATSSERTFQVDQLRVNLYPNRRELGQHAARAVADKIRELQQTQERINIIFASAPSQNEFLETLAQETGLAWDRIRAFHMDEYVGLATEAPQSFGQYLKQQLFDKVSIREVFYLNGTAPDAGDECQRYSALLEQYPTDIVCLGIGENCHIAFNDPHVADFNDPQLVKLVALDLTSRWQQVHDECFETLEQVPETAITLTIPALLRGKHLFCMVPASHKAEAIQHTLVDAVSEQYPATILRTHPNTTLFIDQDSAGRYLSETGAE</sequence>
<accession>A0ABW0I7D3</accession>
<dbReference type="Proteomes" id="UP001596106">
    <property type="component" value="Unassembled WGS sequence"/>
</dbReference>
<evidence type="ECO:0000313" key="3">
    <source>
        <dbReference type="Proteomes" id="UP001596106"/>
    </source>
</evidence>
<reference evidence="3" key="1">
    <citation type="journal article" date="2019" name="Int. J. Syst. Evol. Microbiol.">
        <title>The Global Catalogue of Microorganisms (GCM) 10K type strain sequencing project: providing services to taxonomists for standard genome sequencing and annotation.</title>
        <authorList>
            <consortium name="The Broad Institute Genomics Platform"/>
            <consortium name="The Broad Institute Genome Sequencing Center for Infectious Disease"/>
            <person name="Wu L."/>
            <person name="Ma J."/>
        </authorList>
    </citation>
    <scope>NUCLEOTIDE SEQUENCE [LARGE SCALE GENOMIC DNA]</scope>
    <source>
        <strain evidence="3">CCUG 55250</strain>
    </source>
</reference>
<evidence type="ECO:0000313" key="2">
    <source>
        <dbReference type="EMBL" id="MFC5409431.1"/>
    </source>
</evidence>
<comment type="caution">
    <text evidence="2">The sequence shown here is derived from an EMBL/GenBank/DDBJ whole genome shotgun (WGS) entry which is preliminary data.</text>
</comment>
<dbReference type="RefSeq" id="WP_379843363.1">
    <property type="nucleotide sequence ID" value="NZ_JBHSMA010000002.1"/>
</dbReference>
<name>A0ABW0I7D3_9BACT</name>
<dbReference type="CDD" id="cd01399">
    <property type="entry name" value="GlcN6P_deaminase"/>
    <property type="match status" value="1"/>
</dbReference>